<evidence type="ECO:0000313" key="2">
    <source>
        <dbReference type="EMBL" id="QKX57040.1"/>
    </source>
</evidence>
<evidence type="ECO:0000313" key="3">
    <source>
        <dbReference type="Proteomes" id="UP000509510"/>
    </source>
</evidence>
<evidence type="ECO:0000256" key="1">
    <source>
        <dbReference type="SAM" id="SignalP"/>
    </source>
</evidence>
<reference evidence="3" key="1">
    <citation type="submission" date="2020-06" db="EMBL/GenBank/DDBJ databases">
        <title>A chromosome-scale genome assembly of Talaromyces rugulosus W13939.</title>
        <authorList>
            <person name="Wang B."/>
            <person name="Guo L."/>
            <person name="Ye K."/>
            <person name="Wang L."/>
        </authorList>
    </citation>
    <scope>NUCLEOTIDE SEQUENCE [LARGE SCALE GENOMIC DNA]</scope>
    <source>
        <strain evidence="3">W13939</strain>
    </source>
</reference>
<dbReference type="Proteomes" id="UP000509510">
    <property type="component" value="Chromosome II"/>
</dbReference>
<dbReference type="AlphaFoldDB" id="A0A7H8QST5"/>
<keyword evidence="3" id="KW-1185">Reference proteome</keyword>
<dbReference type="OrthoDB" id="2897099at2759"/>
<keyword evidence="1" id="KW-0732">Signal</keyword>
<organism evidence="2 3">
    <name type="scientific">Talaromyces rugulosus</name>
    <name type="common">Penicillium rugulosum</name>
    <dbReference type="NCBI Taxonomy" id="121627"/>
    <lineage>
        <taxon>Eukaryota</taxon>
        <taxon>Fungi</taxon>
        <taxon>Dikarya</taxon>
        <taxon>Ascomycota</taxon>
        <taxon>Pezizomycotina</taxon>
        <taxon>Eurotiomycetes</taxon>
        <taxon>Eurotiomycetidae</taxon>
        <taxon>Eurotiales</taxon>
        <taxon>Trichocomaceae</taxon>
        <taxon>Talaromyces</taxon>
        <taxon>Talaromyces sect. Islandici</taxon>
    </lineage>
</organism>
<dbReference type="KEGG" id="trg:TRUGW13939_04148"/>
<dbReference type="EMBL" id="CP055899">
    <property type="protein sequence ID" value="QKX57040.1"/>
    <property type="molecule type" value="Genomic_DNA"/>
</dbReference>
<proteinExistence type="predicted"/>
<accession>A0A7H8QST5</accession>
<dbReference type="RefSeq" id="XP_035343218.1">
    <property type="nucleotide sequence ID" value="XM_035487325.1"/>
</dbReference>
<feature type="chain" id="PRO_5029016373" evidence="1">
    <location>
        <begin position="17"/>
        <end position="370"/>
    </location>
</feature>
<gene>
    <name evidence="2" type="ORF">TRUGW13939_04148</name>
</gene>
<sequence>MQLSAFLHFLIKVCNAFTGVFYLFSPKEWTMALSGDCAALTPYGYLSETQYDPSQPGQFTSVLVANLHDLLYDHGASNRMSGTMYAAGAGLAKDDIAVAYSVGMVDAIARRICHIEDNKDLIYGDSVYLITFSWAPFNTRYRTWERFIKYTRLLEASTSSDASRVVENSRRGKVLAVSDQDLETIPVRESWEEAMKPSSPSRLTSRITQAYTPTPISVIFEKYGMSPPGLCSKCGPLVQASINANKEIHAIAGLPQKVVLCDSVGLAAGLNHVATLAAAKGNDSSSRESCCDDCACKLGSWIDKMSYKVLVAMMASEPRSTPQEWLLENYLVICATLWPICVISILSGFDLIADAQFQPGAMGERDAVDC</sequence>
<dbReference type="GeneID" id="55991650"/>
<feature type="signal peptide" evidence="1">
    <location>
        <begin position="1"/>
        <end position="16"/>
    </location>
</feature>
<protein>
    <submittedName>
        <fullName evidence="2">Uncharacterized protein</fullName>
    </submittedName>
</protein>
<name>A0A7H8QST5_TALRU</name>